<comment type="cofactor">
    <cofactor evidence="1">
        <name>Mg(2+)</name>
        <dbReference type="ChEBI" id="CHEBI:18420"/>
    </cofactor>
</comment>
<dbReference type="GO" id="GO:0005829">
    <property type="term" value="C:cytosol"/>
    <property type="evidence" value="ECO:0007669"/>
    <property type="project" value="TreeGrafter"/>
</dbReference>
<dbReference type="Gene3D" id="3.40.50.300">
    <property type="entry name" value="P-loop containing nucleotide triphosphate hydrolases"/>
    <property type="match status" value="1"/>
</dbReference>
<feature type="domain" description="EngB-type G" evidence="12">
    <location>
        <begin position="58"/>
        <end position="233"/>
    </location>
</feature>
<evidence type="ECO:0000256" key="3">
    <source>
        <dbReference type="ARBA" id="ARBA00022618"/>
    </source>
</evidence>
<organism evidence="13 14">
    <name type="scientific">Acidocella aminolytica 101 = DSM 11237</name>
    <dbReference type="NCBI Taxonomy" id="1120923"/>
    <lineage>
        <taxon>Bacteria</taxon>
        <taxon>Pseudomonadati</taxon>
        <taxon>Pseudomonadota</taxon>
        <taxon>Alphaproteobacteria</taxon>
        <taxon>Acetobacterales</taxon>
        <taxon>Acidocellaceae</taxon>
        <taxon>Acidocella</taxon>
    </lineage>
</organism>
<dbReference type="PANTHER" id="PTHR11649">
    <property type="entry name" value="MSS1/TRME-RELATED GTP-BINDING PROTEIN"/>
    <property type="match status" value="1"/>
</dbReference>
<dbReference type="Proteomes" id="UP000032668">
    <property type="component" value="Unassembled WGS sequence"/>
</dbReference>
<evidence type="ECO:0000256" key="2">
    <source>
        <dbReference type="ARBA" id="ARBA00009638"/>
    </source>
</evidence>
<keyword evidence="6" id="KW-0460">Magnesium</keyword>
<evidence type="ECO:0000259" key="12">
    <source>
        <dbReference type="PROSITE" id="PS51706"/>
    </source>
</evidence>
<name>A0A0D6PHK4_9PROT</name>
<protein>
    <recommendedName>
        <fullName evidence="10">Probable GTP-binding protein EngB</fullName>
    </recommendedName>
</protein>
<comment type="function">
    <text evidence="10">Necessary for normal cell division and for the maintenance of normal septation.</text>
</comment>
<proteinExistence type="inferred from homology"/>
<evidence type="ECO:0000313" key="14">
    <source>
        <dbReference type="Proteomes" id="UP000032668"/>
    </source>
</evidence>
<evidence type="ECO:0000313" key="13">
    <source>
        <dbReference type="EMBL" id="GAN80683.1"/>
    </source>
</evidence>
<dbReference type="GO" id="GO:0000917">
    <property type="term" value="P:division septum assembly"/>
    <property type="evidence" value="ECO:0007669"/>
    <property type="project" value="UniProtKB-KW"/>
</dbReference>
<dbReference type="RefSeq" id="WP_082075667.1">
    <property type="nucleotide sequence ID" value="NZ_BANC01000054.1"/>
</dbReference>
<keyword evidence="7 10" id="KW-0342">GTP-binding</keyword>
<evidence type="ECO:0000256" key="5">
    <source>
        <dbReference type="ARBA" id="ARBA00022741"/>
    </source>
</evidence>
<evidence type="ECO:0000256" key="9">
    <source>
        <dbReference type="ARBA" id="ARBA00023306"/>
    </source>
</evidence>
<accession>A0A0D6PHK4</accession>
<dbReference type="Pfam" id="PF01926">
    <property type="entry name" value="MMR_HSR1"/>
    <property type="match status" value="1"/>
</dbReference>
<dbReference type="PROSITE" id="PS51706">
    <property type="entry name" value="G_ENGB"/>
    <property type="match status" value="1"/>
</dbReference>
<dbReference type="HAMAP" id="MF_00321">
    <property type="entry name" value="GTPase_EngB"/>
    <property type="match status" value="1"/>
</dbReference>
<evidence type="ECO:0000256" key="8">
    <source>
        <dbReference type="ARBA" id="ARBA00023210"/>
    </source>
</evidence>
<keyword evidence="3 10" id="KW-0132">Cell division</keyword>
<dbReference type="CDD" id="cd01876">
    <property type="entry name" value="YihA_EngB"/>
    <property type="match status" value="1"/>
</dbReference>
<sequence length="233" mass="25348">MADHAQGHGAKADSSGQRLKFETSGPSPEQIEAGRKLFASPCEFFYAAQALDHLPAPRGNEIALAGRSNVGKSSLINAITGRKALARVSHQPGRTRQLNFFECQAGPLVLVDMPGYGYAEAPKEIKRDWQGLMLDYLRGRPNLRRVFLLLDARVEVKVSDLTVMELLDQSAVSFQIVLTKADSVKPCPLKRKQDEVLALVAKHPAAMNQIITTSSAAGIGVEELRAAIAEFVE</sequence>
<comment type="similarity">
    <text evidence="2 10">Belongs to the TRAFAC class TrmE-Era-EngA-EngB-Septin-like GTPase superfamily. EngB GTPase family.</text>
</comment>
<dbReference type="AlphaFoldDB" id="A0A0D6PHK4"/>
<dbReference type="OrthoDB" id="9804921at2"/>
<keyword evidence="9 10" id="KW-0131">Cell cycle</keyword>
<dbReference type="PANTHER" id="PTHR11649:SF13">
    <property type="entry name" value="ENGB-TYPE G DOMAIN-CONTAINING PROTEIN"/>
    <property type="match status" value="1"/>
</dbReference>
<reference evidence="13 14" key="1">
    <citation type="submission" date="2012-11" db="EMBL/GenBank/DDBJ databases">
        <title>Whole genome sequence of Acidocella aminolytica 101 = DSM 11237.</title>
        <authorList>
            <person name="Azuma Y."/>
            <person name="Higashiura N."/>
            <person name="Hirakawa H."/>
            <person name="Matsushita K."/>
        </authorList>
    </citation>
    <scope>NUCLEOTIDE SEQUENCE [LARGE SCALE GENOMIC DNA]</scope>
    <source>
        <strain evidence="14">101 / DSM 11237</strain>
    </source>
</reference>
<evidence type="ECO:0000256" key="11">
    <source>
        <dbReference type="SAM" id="MobiDB-lite"/>
    </source>
</evidence>
<evidence type="ECO:0000256" key="1">
    <source>
        <dbReference type="ARBA" id="ARBA00001946"/>
    </source>
</evidence>
<dbReference type="GO" id="GO:0046872">
    <property type="term" value="F:metal ion binding"/>
    <property type="evidence" value="ECO:0007669"/>
    <property type="project" value="UniProtKB-KW"/>
</dbReference>
<feature type="region of interest" description="Disordered" evidence="11">
    <location>
        <begin position="1"/>
        <end position="30"/>
    </location>
</feature>
<dbReference type="SUPFAM" id="SSF52540">
    <property type="entry name" value="P-loop containing nucleoside triphosphate hydrolases"/>
    <property type="match status" value="1"/>
</dbReference>
<dbReference type="InterPro" id="IPR030393">
    <property type="entry name" value="G_ENGB_dom"/>
</dbReference>
<comment type="caution">
    <text evidence="13">The sequence shown here is derived from an EMBL/GenBank/DDBJ whole genome shotgun (WGS) entry which is preliminary data.</text>
</comment>
<evidence type="ECO:0000256" key="10">
    <source>
        <dbReference type="HAMAP-Rule" id="MF_00321"/>
    </source>
</evidence>
<dbReference type="GO" id="GO:0005525">
    <property type="term" value="F:GTP binding"/>
    <property type="evidence" value="ECO:0007669"/>
    <property type="project" value="UniProtKB-UniRule"/>
</dbReference>
<keyword evidence="14" id="KW-1185">Reference proteome</keyword>
<dbReference type="STRING" id="1120923.SAMN02746095_00721"/>
<evidence type="ECO:0000256" key="4">
    <source>
        <dbReference type="ARBA" id="ARBA00022723"/>
    </source>
</evidence>
<keyword evidence="8 10" id="KW-0717">Septation</keyword>
<evidence type="ECO:0000256" key="7">
    <source>
        <dbReference type="ARBA" id="ARBA00023134"/>
    </source>
</evidence>
<dbReference type="NCBIfam" id="TIGR03598">
    <property type="entry name" value="GTPase_YsxC"/>
    <property type="match status" value="1"/>
</dbReference>
<evidence type="ECO:0000256" key="6">
    <source>
        <dbReference type="ARBA" id="ARBA00022842"/>
    </source>
</evidence>
<dbReference type="InterPro" id="IPR006073">
    <property type="entry name" value="GTP-bd"/>
</dbReference>
<gene>
    <name evidence="10" type="primary">engB</name>
    <name evidence="13" type="ORF">Aam_055_063</name>
</gene>
<keyword evidence="5 10" id="KW-0547">Nucleotide-binding</keyword>
<dbReference type="InterPro" id="IPR027417">
    <property type="entry name" value="P-loop_NTPase"/>
</dbReference>
<keyword evidence="4" id="KW-0479">Metal-binding</keyword>
<dbReference type="InterPro" id="IPR019987">
    <property type="entry name" value="GTP-bd_ribosome_bio_YsxC"/>
</dbReference>
<dbReference type="EMBL" id="BANC01000054">
    <property type="protein sequence ID" value="GAN80683.1"/>
    <property type="molecule type" value="Genomic_DNA"/>
</dbReference>